<dbReference type="GO" id="GO:0005524">
    <property type="term" value="F:ATP binding"/>
    <property type="evidence" value="ECO:0007669"/>
    <property type="project" value="UniProtKB-KW"/>
</dbReference>
<dbReference type="Pfam" id="PF00005">
    <property type="entry name" value="ABC_tran"/>
    <property type="match status" value="1"/>
</dbReference>
<reference evidence="6" key="1">
    <citation type="journal article" date="2023" name="Int. J. Mol. Sci.">
        <title>Metagenomics Revealed a New Genus 'Candidatus Thiocaldithrix dubininis' gen. nov., sp. nov. and a New Species 'Candidatus Thiothrix putei' sp. nov. in the Family Thiotrichaceae, Some Members of Which Have Traits of Both Na+- and H+-Motive Energetics.</title>
        <authorList>
            <person name="Ravin N.V."/>
            <person name="Muntyan M.S."/>
            <person name="Smolyakov D.D."/>
            <person name="Rudenko T.S."/>
            <person name="Beletsky A.V."/>
            <person name="Mardanov A.V."/>
            <person name="Grabovich M.Y."/>
        </authorList>
    </citation>
    <scope>NUCLEOTIDE SEQUENCE</scope>
    <source>
        <strain evidence="6">GKL-01</strain>
    </source>
</reference>
<dbReference type="Proteomes" id="UP001300672">
    <property type="component" value="Chromosome"/>
</dbReference>
<evidence type="ECO:0000313" key="6">
    <source>
        <dbReference type="EMBL" id="WGZ90403.1"/>
    </source>
</evidence>
<gene>
    <name evidence="6" type="ORF">QJT80_13055</name>
</gene>
<keyword evidence="2" id="KW-0813">Transport</keyword>
<dbReference type="InterPro" id="IPR003439">
    <property type="entry name" value="ABC_transporter-like_ATP-bd"/>
</dbReference>
<keyword evidence="4 6" id="KW-0067">ATP-binding</keyword>
<dbReference type="PANTHER" id="PTHR42788">
    <property type="entry name" value="TAURINE IMPORT ATP-BINDING PROTEIN-RELATED"/>
    <property type="match status" value="1"/>
</dbReference>
<dbReference type="InterPro" id="IPR050166">
    <property type="entry name" value="ABC_transporter_ATP-bind"/>
</dbReference>
<dbReference type="GO" id="GO:0016887">
    <property type="term" value="F:ATP hydrolysis activity"/>
    <property type="evidence" value="ECO:0007669"/>
    <property type="project" value="InterPro"/>
</dbReference>
<comment type="similarity">
    <text evidence="1">Belongs to the ABC transporter superfamily.</text>
</comment>
<dbReference type="SMART" id="SM00382">
    <property type="entry name" value="AAA"/>
    <property type="match status" value="1"/>
</dbReference>
<accession>A0AA95H6H9</accession>
<dbReference type="Gene3D" id="3.40.50.300">
    <property type="entry name" value="P-loop containing nucleotide triphosphate hydrolases"/>
    <property type="match status" value="1"/>
</dbReference>
<reference evidence="6" key="2">
    <citation type="submission" date="2023-04" db="EMBL/GenBank/DDBJ databases">
        <authorList>
            <person name="Beletskiy A.V."/>
            <person name="Mardanov A.V."/>
            <person name="Ravin N.V."/>
        </authorList>
    </citation>
    <scope>NUCLEOTIDE SEQUENCE</scope>
    <source>
        <strain evidence="6">GKL-01</strain>
    </source>
</reference>
<evidence type="ECO:0000259" key="5">
    <source>
        <dbReference type="PROSITE" id="PS50893"/>
    </source>
</evidence>
<dbReference type="InterPro" id="IPR027417">
    <property type="entry name" value="P-loop_NTPase"/>
</dbReference>
<proteinExistence type="inferred from homology"/>
<feature type="domain" description="ABC transporter" evidence="5">
    <location>
        <begin position="3"/>
        <end position="225"/>
    </location>
</feature>
<evidence type="ECO:0000256" key="3">
    <source>
        <dbReference type="ARBA" id="ARBA00022741"/>
    </source>
</evidence>
<organism evidence="6">
    <name type="scientific">Candidatus Thiocaldithrix dubininis</name>
    <dbReference type="NCBI Taxonomy" id="3080823"/>
    <lineage>
        <taxon>Bacteria</taxon>
        <taxon>Pseudomonadati</taxon>
        <taxon>Pseudomonadota</taxon>
        <taxon>Gammaproteobacteria</taxon>
        <taxon>Thiotrichales</taxon>
        <taxon>Thiotrichaceae</taxon>
        <taxon>Candidatus Thiocaldithrix</taxon>
    </lineage>
</organism>
<dbReference type="EMBL" id="CP124755">
    <property type="protein sequence ID" value="WGZ90403.1"/>
    <property type="molecule type" value="Genomic_DNA"/>
</dbReference>
<name>A0AA95H6H9_9GAMM</name>
<dbReference type="AlphaFoldDB" id="A0AA95H6H9"/>
<dbReference type="PANTHER" id="PTHR42788:SF19">
    <property type="entry name" value="ALIPHATIC SULFONATES IMPORT ATP-BINDING PROTEIN SSUB 2"/>
    <property type="match status" value="1"/>
</dbReference>
<sequence>MTVQIDIHSKVFSNGTQAAKNLQLSLQQGEFVALVGPSGTGKTTLLNLIAGLDTDLQGSIQAPRHALSMMFQEPRLMPWLTVEANIRLVLDAPVMQSDTQRWTRMAQLIKQLGLSEFRHAFPKQLSGGLKRRVALARAFVTQPQLLLMDEPFQSLDEPTAHALRILLVNLWQHTRPTVLFVTHQLSEALQLADRVVFLAPRPAHVILDYPIHLARPRAVSEVQALQQALLTQYPALLTGSLAQESCHVSTDFKR</sequence>
<evidence type="ECO:0000256" key="2">
    <source>
        <dbReference type="ARBA" id="ARBA00022448"/>
    </source>
</evidence>
<evidence type="ECO:0000256" key="4">
    <source>
        <dbReference type="ARBA" id="ARBA00022840"/>
    </source>
</evidence>
<dbReference type="InterPro" id="IPR003593">
    <property type="entry name" value="AAA+_ATPase"/>
</dbReference>
<protein>
    <submittedName>
        <fullName evidence="6">ABC transporter ATP-binding protein</fullName>
    </submittedName>
</protein>
<keyword evidence="3" id="KW-0547">Nucleotide-binding</keyword>
<dbReference type="SUPFAM" id="SSF52540">
    <property type="entry name" value="P-loop containing nucleoside triphosphate hydrolases"/>
    <property type="match status" value="1"/>
</dbReference>
<dbReference type="PROSITE" id="PS50893">
    <property type="entry name" value="ABC_TRANSPORTER_2"/>
    <property type="match status" value="1"/>
</dbReference>
<evidence type="ECO:0000256" key="1">
    <source>
        <dbReference type="ARBA" id="ARBA00005417"/>
    </source>
</evidence>
<dbReference type="KEGG" id="tdu:QJT80_13055"/>